<dbReference type="Pfam" id="PF01321">
    <property type="entry name" value="Creatinase_N"/>
    <property type="match status" value="1"/>
</dbReference>
<organism evidence="5 6">
    <name type="scientific">Corynebacterium macginleyi</name>
    <dbReference type="NCBI Taxonomy" id="38290"/>
    <lineage>
        <taxon>Bacteria</taxon>
        <taxon>Bacillati</taxon>
        <taxon>Actinomycetota</taxon>
        <taxon>Actinomycetes</taxon>
        <taxon>Mycobacteriales</taxon>
        <taxon>Corynebacteriaceae</taxon>
        <taxon>Corynebacterium</taxon>
    </lineage>
</organism>
<name>A0A3M0GRS5_9CORY</name>
<dbReference type="PANTHER" id="PTHR46112:SF8">
    <property type="entry name" value="CYTOPLASMIC PEPTIDASE PEPQ-RELATED"/>
    <property type="match status" value="1"/>
</dbReference>
<dbReference type="InterPro" id="IPR029149">
    <property type="entry name" value="Creatin/AminoP/Spt16_N"/>
</dbReference>
<dbReference type="PRINTS" id="PR00599">
    <property type="entry name" value="MAPEPTIDASE"/>
</dbReference>
<proteinExistence type="predicted"/>
<protein>
    <submittedName>
        <fullName evidence="5">Aminopeptidase P family protein</fullName>
    </submittedName>
</protein>
<dbReference type="Gene3D" id="3.90.230.10">
    <property type="entry name" value="Creatinase/methionine aminopeptidase superfamily"/>
    <property type="match status" value="1"/>
</dbReference>
<gene>
    <name evidence="5" type="ORF">D9543_01270</name>
</gene>
<evidence type="ECO:0000256" key="2">
    <source>
        <dbReference type="ARBA" id="ARBA00022801"/>
    </source>
</evidence>
<dbReference type="SUPFAM" id="SSF53092">
    <property type="entry name" value="Creatinase/prolidase N-terminal domain"/>
    <property type="match status" value="1"/>
</dbReference>
<dbReference type="RefSeq" id="WP_121927288.1">
    <property type="nucleotide sequence ID" value="NZ_JAACCH010000038.1"/>
</dbReference>
<feature type="domain" description="Peptidase M24" evidence="3">
    <location>
        <begin position="145"/>
        <end position="350"/>
    </location>
</feature>
<keyword evidence="5" id="KW-0645">Protease</keyword>
<dbReference type="CDD" id="cd01092">
    <property type="entry name" value="APP-like"/>
    <property type="match status" value="1"/>
</dbReference>
<sequence>MALADTRFSDRRRKLAAKLSGQRIDAVLVTHLIHVRYLSGFSGSNGGLLLRKDLSALMATDGRYTTQIAQEVPDLKAVEGRGTGKVLLQQFEDAQSPVRVGFEADYVSVSELEELKQSAPDGVTLVPISGVIEDIRITKDPVELEKLEEIAGIANQALEDLLAAGELRAGRTEREVAADLEFRMRMLGSERVSFDTIVASGPNSALPHHGADDRVIEDGDLVTIDFGAHLRGFNSDCTRTYVVGTANDFAKEIYDVVLRAQQAGVAAAVAGASLADVDAACRTIISDAGYGDYFVHSTGHGVGLDVHEAPFAATTAKGNLAPGMTLTIEPGVYVPGKGGVRIEDTLIITAGVPKIITTASKDFTELPA</sequence>
<evidence type="ECO:0000259" key="4">
    <source>
        <dbReference type="Pfam" id="PF01321"/>
    </source>
</evidence>
<dbReference type="InterPro" id="IPR000587">
    <property type="entry name" value="Creatinase_N"/>
</dbReference>
<dbReference type="PROSITE" id="PS00491">
    <property type="entry name" value="PROLINE_PEPTIDASE"/>
    <property type="match status" value="1"/>
</dbReference>
<dbReference type="InterPro" id="IPR036005">
    <property type="entry name" value="Creatinase/aminopeptidase-like"/>
</dbReference>
<keyword evidence="1" id="KW-0479">Metal-binding</keyword>
<comment type="caution">
    <text evidence="5">The sequence shown here is derived from an EMBL/GenBank/DDBJ whole genome shotgun (WGS) entry which is preliminary data.</text>
</comment>
<dbReference type="AlphaFoldDB" id="A0A3M0GRS5"/>
<dbReference type="Pfam" id="PF00557">
    <property type="entry name" value="Peptidase_M24"/>
    <property type="match status" value="1"/>
</dbReference>
<feature type="domain" description="Creatinase N-terminal" evidence="4">
    <location>
        <begin position="11"/>
        <end position="137"/>
    </location>
</feature>
<dbReference type="GO" id="GO:0046872">
    <property type="term" value="F:metal ion binding"/>
    <property type="evidence" value="ECO:0007669"/>
    <property type="project" value="UniProtKB-KW"/>
</dbReference>
<dbReference type="PANTHER" id="PTHR46112">
    <property type="entry name" value="AMINOPEPTIDASE"/>
    <property type="match status" value="1"/>
</dbReference>
<keyword evidence="5" id="KW-0031">Aminopeptidase</keyword>
<dbReference type="SUPFAM" id="SSF55920">
    <property type="entry name" value="Creatinase/aminopeptidase"/>
    <property type="match status" value="1"/>
</dbReference>
<dbReference type="Proteomes" id="UP000270649">
    <property type="component" value="Unassembled WGS sequence"/>
</dbReference>
<keyword evidence="2" id="KW-0378">Hydrolase</keyword>
<evidence type="ECO:0000313" key="6">
    <source>
        <dbReference type="Proteomes" id="UP000270649"/>
    </source>
</evidence>
<evidence type="ECO:0000259" key="3">
    <source>
        <dbReference type="Pfam" id="PF00557"/>
    </source>
</evidence>
<dbReference type="GO" id="GO:0004177">
    <property type="term" value="F:aminopeptidase activity"/>
    <property type="evidence" value="ECO:0007669"/>
    <property type="project" value="UniProtKB-KW"/>
</dbReference>
<dbReference type="Gene3D" id="3.40.350.10">
    <property type="entry name" value="Creatinase/prolidase N-terminal domain"/>
    <property type="match status" value="1"/>
</dbReference>
<evidence type="ECO:0000256" key="1">
    <source>
        <dbReference type="ARBA" id="ARBA00022723"/>
    </source>
</evidence>
<dbReference type="InterPro" id="IPR000994">
    <property type="entry name" value="Pept_M24"/>
</dbReference>
<dbReference type="InterPro" id="IPR050659">
    <property type="entry name" value="Peptidase_M24B"/>
</dbReference>
<reference evidence="5 6" key="1">
    <citation type="submission" date="2018-10" db="EMBL/GenBank/DDBJ databases">
        <title>Corynebacterium macginleyi genome sequencing and assembly of the type strain and two clinical samples.</title>
        <authorList>
            <person name="Bernier A.-M."/>
            <person name="Bernard K."/>
        </authorList>
    </citation>
    <scope>NUCLEOTIDE SEQUENCE [LARGE SCALE GENOMIC DNA]</scope>
    <source>
        <strain evidence="5 6">NML 120205</strain>
    </source>
</reference>
<dbReference type="GO" id="GO:0008235">
    <property type="term" value="F:metalloexopeptidase activity"/>
    <property type="evidence" value="ECO:0007669"/>
    <property type="project" value="UniProtKB-ARBA"/>
</dbReference>
<dbReference type="InterPro" id="IPR001714">
    <property type="entry name" value="Pept_M24_MAP"/>
</dbReference>
<evidence type="ECO:0000313" key="5">
    <source>
        <dbReference type="EMBL" id="RMB64433.1"/>
    </source>
</evidence>
<accession>A0A3M0GRS5</accession>
<dbReference type="EMBL" id="REGC01000001">
    <property type="protein sequence ID" value="RMB64433.1"/>
    <property type="molecule type" value="Genomic_DNA"/>
</dbReference>
<dbReference type="InterPro" id="IPR001131">
    <property type="entry name" value="Peptidase_M24B_aminopep-P_CS"/>
</dbReference>